<evidence type="ECO:0000313" key="10">
    <source>
        <dbReference type="EMBL" id="GAA4639924.1"/>
    </source>
</evidence>
<evidence type="ECO:0000256" key="6">
    <source>
        <dbReference type="ARBA" id="ARBA00022755"/>
    </source>
</evidence>
<name>A0ABP8UVP5_9ACTN</name>
<keyword evidence="6" id="KW-0658">Purine biosynthesis</keyword>
<organism evidence="10 11">
    <name type="scientific">Actinoallomurus vinaceus</name>
    <dbReference type="NCBI Taxonomy" id="1080074"/>
    <lineage>
        <taxon>Bacteria</taxon>
        <taxon>Bacillati</taxon>
        <taxon>Actinomycetota</taxon>
        <taxon>Actinomycetes</taxon>
        <taxon>Streptosporangiales</taxon>
        <taxon>Thermomonosporaceae</taxon>
        <taxon>Actinoallomurus</taxon>
    </lineage>
</organism>
<comment type="catalytic activity">
    <reaction evidence="8">
        <text>5-amino-1-(5-phospho-D-ribosyl)imidazole-4-carboxylate + L-aspartate + ATP = (2S)-2-[5-amino-1-(5-phospho-beta-D-ribosyl)imidazole-4-carboxamido]succinate + ADP + phosphate + 2 H(+)</text>
        <dbReference type="Rhea" id="RHEA:22628"/>
        <dbReference type="ChEBI" id="CHEBI:15378"/>
        <dbReference type="ChEBI" id="CHEBI:29991"/>
        <dbReference type="ChEBI" id="CHEBI:30616"/>
        <dbReference type="ChEBI" id="CHEBI:43474"/>
        <dbReference type="ChEBI" id="CHEBI:58443"/>
        <dbReference type="ChEBI" id="CHEBI:77657"/>
        <dbReference type="ChEBI" id="CHEBI:456216"/>
        <dbReference type="EC" id="6.3.2.6"/>
    </reaction>
</comment>
<protein>
    <recommendedName>
        <fullName evidence="3">phosphoribosylaminoimidazolesuccinocarboxamide synthase</fullName>
        <ecNumber evidence="3">6.3.2.6</ecNumber>
    </recommendedName>
</protein>
<comment type="caution">
    <text evidence="10">The sequence shown here is derived from an EMBL/GenBank/DDBJ whole genome shotgun (WGS) entry which is preliminary data.</text>
</comment>
<gene>
    <name evidence="10" type="ORF">GCM10023196_103410</name>
</gene>
<dbReference type="PANTHER" id="PTHR43700">
    <property type="entry name" value="PHOSPHORIBOSYLAMINOIMIDAZOLE-SUCCINOCARBOXAMIDE SYNTHASE"/>
    <property type="match status" value="1"/>
</dbReference>
<dbReference type="SUPFAM" id="SSF56104">
    <property type="entry name" value="SAICAR synthase-like"/>
    <property type="match status" value="1"/>
</dbReference>
<keyword evidence="4" id="KW-0436">Ligase</keyword>
<dbReference type="EC" id="6.3.2.6" evidence="3"/>
<evidence type="ECO:0000256" key="4">
    <source>
        <dbReference type="ARBA" id="ARBA00022598"/>
    </source>
</evidence>
<keyword evidence="5" id="KW-0547">Nucleotide-binding</keyword>
<evidence type="ECO:0000256" key="3">
    <source>
        <dbReference type="ARBA" id="ARBA00012217"/>
    </source>
</evidence>
<evidence type="ECO:0000256" key="1">
    <source>
        <dbReference type="ARBA" id="ARBA00004672"/>
    </source>
</evidence>
<dbReference type="InterPro" id="IPR028923">
    <property type="entry name" value="SAICAR_synt/ADE2_N"/>
</dbReference>
<dbReference type="CDD" id="cd01414">
    <property type="entry name" value="SAICAR_synt_Sc"/>
    <property type="match status" value="1"/>
</dbReference>
<evidence type="ECO:0000259" key="9">
    <source>
        <dbReference type="Pfam" id="PF01259"/>
    </source>
</evidence>
<keyword evidence="7" id="KW-0067">ATP-binding</keyword>
<dbReference type="Gene3D" id="3.30.470.20">
    <property type="entry name" value="ATP-grasp fold, B domain"/>
    <property type="match status" value="1"/>
</dbReference>
<accession>A0ABP8UVP5</accession>
<feature type="domain" description="SAICAR synthetase/ADE2 N-terminal" evidence="9">
    <location>
        <begin position="1"/>
        <end position="220"/>
    </location>
</feature>
<comment type="similarity">
    <text evidence="2">Belongs to the SAICAR synthetase family.</text>
</comment>
<dbReference type="PANTHER" id="PTHR43700:SF1">
    <property type="entry name" value="PHOSPHORIBOSYLAMINOIMIDAZOLE-SUCCINOCARBOXAMIDE SYNTHASE"/>
    <property type="match status" value="1"/>
</dbReference>
<comment type="pathway">
    <text evidence="1">Purine metabolism; IMP biosynthesis via de novo pathway; 5-amino-1-(5-phospho-D-ribosyl)imidazole-4-carboxamide from 5-amino-1-(5-phospho-D-ribosyl)imidazole-4-carboxylate: step 1/2.</text>
</comment>
<dbReference type="PROSITE" id="PS01057">
    <property type="entry name" value="SAICAR_SYNTHETASE_1"/>
    <property type="match status" value="1"/>
</dbReference>
<dbReference type="PROSITE" id="PS01058">
    <property type="entry name" value="SAICAR_SYNTHETASE_2"/>
    <property type="match status" value="1"/>
</dbReference>
<dbReference type="Proteomes" id="UP001501442">
    <property type="component" value="Unassembled WGS sequence"/>
</dbReference>
<evidence type="ECO:0000256" key="2">
    <source>
        <dbReference type="ARBA" id="ARBA00010190"/>
    </source>
</evidence>
<keyword evidence="11" id="KW-1185">Reference proteome</keyword>
<reference evidence="11" key="1">
    <citation type="journal article" date="2019" name="Int. J. Syst. Evol. Microbiol.">
        <title>The Global Catalogue of Microorganisms (GCM) 10K type strain sequencing project: providing services to taxonomists for standard genome sequencing and annotation.</title>
        <authorList>
            <consortium name="The Broad Institute Genomics Platform"/>
            <consortium name="The Broad Institute Genome Sequencing Center for Infectious Disease"/>
            <person name="Wu L."/>
            <person name="Ma J."/>
        </authorList>
    </citation>
    <scope>NUCLEOTIDE SEQUENCE [LARGE SCALE GENOMIC DNA]</scope>
    <source>
        <strain evidence="11">JCM 17939</strain>
    </source>
</reference>
<sequence length="273" mass="30715">MSTLDVVLRDEVPNKGFVLTALTQFWMDRLQDIAPNHMIGWRGRDLPGEVAHYAGRAMLVRKLSMIPIECVVRGYLTGSAWSSYRAKGSVSGTRLPDSFRHGERLPEPIFTPAIKNRHGHDENVSIAQMRNAIGVELTEQIHRLSIELYKRAAEFASAQGVLIADTKFEFGIDHYGNLILADEVLTPDSSRFWLSETWKPGGIPYSFDREPIREWLKSFNWNGCAPPPHLPRAVVNETARRYMGIYQILTGHSIDDWIATARGADTVGSRRGA</sequence>
<dbReference type="InterPro" id="IPR018236">
    <property type="entry name" value="SAICAR_synthetase_CS"/>
</dbReference>
<dbReference type="EMBL" id="BAABHK010000030">
    <property type="protein sequence ID" value="GAA4639924.1"/>
    <property type="molecule type" value="Genomic_DNA"/>
</dbReference>
<dbReference type="Gene3D" id="3.30.200.20">
    <property type="entry name" value="Phosphorylase Kinase, domain 1"/>
    <property type="match status" value="1"/>
</dbReference>
<evidence type="ECO:0000313" key="11">
    <source>
        <dbReference type="Proteomes" id="UP001501442"/>
    </source>
</evidence>
<dbReference type="NCBIfam" id="NF010568">
    <property type="entry name" value="PRK13961.1"/>
    <property type="match status" value="1"/>
</dbReference>
<proteinExistence type="inferred from homology"/>
<evidence type="ECO:0000256" key="7">
    <source>
        <dbReference type="ARBA" id="ARBA00022840"/>
    </source>
</evidence>
<evidence type="ECO:0000256" key="8">
    <source>
        <dbReference type="ARBA" id="ARBA00048475"/>
    </source>
</evidence>
<dbReference type="Pfam" id="PF01259">
    <property type="entry name" value="SAICAR_synt"/>
    <property type="match status" value="1"/>
</dbReference>
<evidence type="ECO:0000256" key="5">
    <source>
        <dbReference type="ARBA" id="ARBA00022741"/>
    </source>
</evidence>